<feature type="domain" description="BTB" evidence="1">
    <location>
        <begin position="179"/>
        <end position="246"/>
    </location>
</feature>
<accession>A0A7M7Q4W9</accession>
<dbReference type="RefSeq" id="XP_031780338.1">
    <property type="nucleotide sequence ID" value="XM_031924478.2"/>
</dbReference>
<reference evidence="3" key="1">
    <citation type="submission" date="2021-01" db="UniProtKB">
        <authorList>
            <consortium name="EnsemblMetazoa"/>
        </authorList>
    </citation>
    <scope>IDENTIFICATION</scope>
</reference>
<dbReference type="OrthoDB" id="195446at2759"/>
<dbReference type="EnsemblMetazoa" id="XM_008206118">
    <property type="protein sequence ID" value="XP_008204340"/>
    <property type="gene ID" value="LOC100679279"/>
</dbReference>
<dbReference type="KEGG" id="nvi:100679279"/>
<dbReference type="InterPro" id="IPR000210">
    <property type="entry name" value="BTB/POZ_dom"/>
</dbReference>
<keyword evidence="4" id="KW-1185">Reference proteome</keyword>
<dbReference type="SMR" id="A0A7M7Q4W9"/>
<dbReference type="SUPFAM" id="SSF49599">
    <property type="entry name" value="TRAF domain-like"/>
    <property type="match status" value="1"/>
</dbReference>
<dbReference type="PROSITE" id="PS50097">
    <property type="entry name" value="BTB"/>
    <property type="match status" value="1"/>
</dbReference>
<dbReference type="Gene3D" id="3.30.710.10">
    <property type="entry name" value="Potassium Channel Kv1.1, Chain A"/>
    <property type="match status" value="1"/>
</dbReference>
<evidence type="ECO:0000313" key="4">
    <source>
        <dbReference type="Proteomes" id="UP000002358"/>
    </source>
</evidence>
<evidence type="ECO:0000313" key="3">
    <source>
        <dbReference type="EnsemblMetazoa" id="XP_031780338"/>
    </source>
</evidence>
<dbReference type="InterPro" id="IPR002083">
    <property type="entry name" value="MATH/TRAF_dom"/>
</dbReference>
<dbReference type="GeneID" id="100679279"/>
<dbReference type="AlphaFoldDB" id="A0A7M7Q4W9"/>
<evidence type="ECO:0000259" key="2">
    <source>
        <dbReference type="PROSITE" id="PS50144"/>
    </source>
</evidence>
<dbReference type="PROSITE" id="PS50144">
    <property type="entry name" value="MATH"/>
    <property type="match status" value="1"/>
</dbReference>
<organism evidence="3 4">
    <name type="scientific">Nasonia vitripennis</name>
    <name type="common">Parasitic wasp</name>
    <dbReference type="NCBI Taxonomy" id="7425"/>
    <lineage>
        <taxon>Eukaryota</taxon>
        <taxon>Metazoa</taxon>
        <taxon>Ecdysozoa</taxon>
        <taxon>Arthropoda</taxon>
        <taxon>Hexapoda</taxon>
        <taxon>Insecta</taxon>
        <taxon>Pterygota</taxon>
        <taxon>Neoptera</taxon>
        <taxon>Endopterygota</taxon>
        <taxon>Hymenoptera</taxon>
        <taxon>Apocrita</taxon>
        <taxon>Proctotrupomorpha</taxon>
        <taxon>Chalcidoidea</taxon>
        <taxon>Pteromalidae</taxon>
        <taxon>Pteromalinae</taxon>
        <taxon>Nasonia</taxon>
    </lineage>
</organism>
<dbReference type="SUPFAM" id="SSF54695">
    <property type="entry name" value="POZ domain"/>
    <property type="match status" value="1"/>
</dbReference>
<dbReference type="Proteomes" id="UP000002358">
    <property type="component" value="Chromosome 2"/>
</dbReference>
<dbReference type="EnsemblMetazoa" id="XM_031924478">
    <property type="protein sequence ID" value="XP_031780338"/>
    <property type="gene ID" value="LOC100679279"/>
</dbReference>
<dbReference type="SMART" id="SM00061">
    <property type="entry name" value="MATH"/>
    <property type="match status" value="1"/>
</dbReference>
<dbReference type="RefSeq" id="XP_008204340.1">
    <property type="nucleotide sequence ID" value="XM_008206118.4"/>
</dbReference>
<dbReference type="InParanoid" id="A0A7M7Q4W9"/>
<dbReference type="GO" id="GO:0030163">
    <property type="term" value="P:protein catabolic process"/>
    <property type="evidence" value="ECO:0007669"/>
    <property type="project" value="UniProtKB-ARBA"/>
</dbReference>
<evidence type="ECO:0000259" key="1">
    <source>
        <dbReference type="PROSITE" id="PS50097"/>
    </source>
</evidence>
<feature type="domain" description="MATH" evidence="2">
    <location>
        <begin position="13"/>
        <end position="137"/>
    </location>
</feature>
<protein>
    <recommendedName>
        <fullName evidence="5">Roadkill</fullName>
    </recommendedName>
</protein>
<name>A0A7M7Q4W9_NASVI</name>
<sequence>MAPNAVGEVIAVSPKFKWVIDNFCIGCESVGTYLQSPIFTTTNANRNIQFYLRLYPKGVMEECKDFLSLFLYVEGEITADITFDILNSKGETVHTVTFKNKNFSNTNWGYNKFIERKLILNAETDVERIIIACTCEITSWQNSKEVDKESISEEKADNVSQRLAEIDKYENLINDSKFSDVSLVSEGISMKVLKCILAKSSPVFAAMFNTNMMEKQNNTVEITDITYDTLMEMIRFAYTGKINNIDAIACRLAVAADKYAMHGLKSICEKTMCRNVSSTNVLPFLELADRYQMDDLKKKAIEIIVRHADNVTNQPEFNLLPSILWGEICRALVLKKKQ</sequence>
<dbReference type="Pfam" id="PF00651">
    <property type="entry name" value="BTB"/>
    <property type="match status" value="1"/>
</dbReference>
<dbReference type="InterPro" id="IPR008974">
    <property type="entry name" value="TRAF-like"/>
</dbReference>
<dbReference type="Gene3D" id="2.60.210.10">
    <property type="entry name" value="Apoptosis, Tumor Necrosis Factor Receptor Associated Protein 2, Chain A"/>
    <property type="match status" value="1"/>
</dbReference>
<dbReference type="Pfam" id="PF22486">
    <property type="entry name" value="MATH_2"/>
    <property type="match status" value="1"/>
</dbReference>
<dbReference type="PANTHER" id="PTHR24413">
    <property type="entry name" value="SPECKLE-TYPE POZ PROTEIN"/>
    <property type="match status" value="1"/>
</dbReference>
<dbReference type="InterPro" id="IPR011333">
    <property type="entry name" value="SKP1/BTB/POZ_sf"/>
</dbReference>
<evidence type="ECO:0008006" key="5">
    <source>
        <dbReference type="Google" id="ProtNLM"/>
    </source>
</evidence>
<dbReference type="SMART" id="SM00225">
    <property type="entry name" value="BTB"/>
    <property type="match status" value="1"/>
</dbReference>
<proteinExistence type="predicted"/>